<accession>A0A6A4HVU8</accession>
<evidence type="ECO:0008006" key="3">
    <source>
        <dbReference type="Google" id="ProtNLM"/>
    </source>
</evidence>
<dbReference type="OrthoDB" id="2882283at2759"/>
<dbReference type="Proteomes" id="UP000799118">
    <property type="component" value="Unassembled WGS sequence"/>
</dbReference>
<gene>
    <name evidence="1" type="ORF">BT96DRAFT_991521</name>
</gene>
<reference evidence="1" key="1">
    <citation type="journal article" date="2019" name="Environ. Microbiol.">
        <title>Fungal ecological strategies reflected in gene transcription - a case study of two litter decomposers.</title>
        <authorList>
            <person name="Barbi F."/>
            <person name="Kohler A."/>
            <person name="Barry K."/>
            <person name="Baskaran P."/>
            <person name="Daum C."/>
            <person name="Fauchery L."/>
            <person name="Ihrmark K."/>
            <person name="Kuo A."/>
            <person name="LaButti K."/>
            <person name="Lipzen A."/>
            <person name="Morin E."/>
            <person name="Grigoriev I.V."/>
            <person name="Henrissat B."/>
            <person name="Lindahl B."/>
            <person name="Martin F."/>
        </authorList>
    </citation>
    <scope>NUCLEOTIDE SEQUENCE</scope>
    <source>
        <strain evidence="1">JB14</strain>
    </source>
</reference>
<keyword evidence="2" id="KW-1185">Reference proteome</keyword>
<evidence type="ECO:0000313" key="2">
    <source>
        <dbReference type="Proteomes" id="UP000799118"/>
    </source>
</evidence>
<protein>
    <recommendedName>
        <fullName evidence="3">ABM domain-containing protein</fullName>
    </recommendedName>
</protein>
<dbReference type="EMBL" id="ML769439">
    <property type="protein sequence ID" value="KAE9402011.1"/>
    <property type="molecule type" value="Genomic_DNA"/>
</dbReference>
<evidence type="ECO:0000313" key="1">
    <source>
        <dbReference type="EMBL" id="KAE9402011.1"/>
    </source>
</evidence>
<proteinExistence type="predicted"/>
<organism evidence="1 2">
    <name type="scientific">Gymnopus androsaceus JB14</name>
    <dbReference type="NCBI Taxonomy" id="1447944"/>
    <lineage>
        <taxon>Eukaryota</taxon>
        <taxon>Fungi</taxon>
        <taxon>Dikarya</taxon>
        <taxon>Basidiomycota</taxon>
        <taxon>Agaricomycotina</taxon>
        <taxon>Agaricomycetes</taxon>
        <taxon>Agaricomycetidae</taxon>
        <taxon>Agaricales</taxon>
        <taxon>Marasmiineae</taxon>
        <taxon>Omphalotaceae</taxon>
        <taxon>Gymnopus</taxon>
    </lineage>
</organism>
<sequence>MAAITQVIRFTVRPGYAVDEPPLSQLLNLFFTRQCSYSAYPVTVYSDVTQPSVFYLMSGWHTEQALTHWKECDQREGWSSALEPYIANTMALDLEMEFDRIPKSFSGLVCIVCHRFDDNDSESESSLDLRFQSPFSESEEEEGAIPSPVVWIGGGQEIGSGKHEPAFCQFILYRHGVSLQTIREKLQGKNLIIMCRISLFKASGAQMDATTRIPTDSSLEMILPVSGLVIKIIRLLTWFS</sequence>
<dbReference type="AlphaFoldDB" id="A0A6A4HVU8"/>
<name>A0A6A4HVU8_9AGAR</name>